<dbReference type="Pfam" id="PF23562">
    <property type="entry name" value="AMP-binding_C_3"/>
    <property type="match status" value="1"/>
</dbReference>
<comment type="catalytic activity">
    <reaction evidence="5">
        <text>a long-chain fatty acid + ATP + CoA = a long-chain fatty acyl-CoA + AMP + diphosphate</text>
        <dbReference type="Rhea" id="RHEA:15421"/>
        <dbReference type="ChEBI" id="CHEBI:30616"/>
        <dbReference type="ChEBI" id="CHEBI:33019"/>
        <dbReference type="ChEBI" id="CHEBI:57287"/>
        <dbReference type="ChEBI" id="CHEBI:57560"/>
        <dbReference type="ChEBI" id="CHEBI:83139"/>
        <dbReference type="ChEBI" id="CHEBI:456215"/>
        <dbReference type="EC" id="6.2.1.3"/>
    </reaction>
    <physiologicalReaction direction="left-to-right" evidence="5">
        <dbReference type="Rhea" id="RHEA:15422"/>
    </physiologicalReaction>
</comment>
<dbReference type="EMBL" id="MLCF01000093">
    <property type="protein sequence ID" value="OIV36446.1"/>
    <property type="molecule type" value="Genomic_DNA"/>
</dbReference>
<dbReference type="GO" id="GO:0016020">
    <property type="term" value="C:membrane"/>
    <property type="evidence" value="ECO:0007669"/>
    <property type="project" value="TreeGrafter"/>
</dbReference>
<dbReference type="RefSeq" id="WP_071657595.1">
    <property type="nucleotide sequence ID" value="NZ_MLCF01000093.1"/>
</dbReference>
<keyword evidence="2 8" id="KW-0436">Ligase</keyword>
<sequence length="446" mass="47941">TLIYTSGTTGRPKGCALTHANFLAECDTVVELLLPVFEKVSRQQPSTLLFLPLAHVLGRMVEVACVRARIRLGHAPSIKPEELRADLAGFHPTFLLGVPYLFEKIFHTGRAQAESIGRAASFDRAAGIARRYGQALLSALSGGPGPDRKLRAAHALYDVLVYRRIRKALGGDIRFAVCGGSSLSPDLLLFFAGAGVLIYEGYGLTETTAAVTVNPPLRPRPGSVGMPIPGAGVRISDEGEIEVRGGMVFARYREQPEARLKPAADPEGTFSDGWFSTGDLGRIDQDGYLYVTGRKKELIITNGGKNVSPAPMEDRLRVHPLISQCLVVGNDRPFVAALITLDAEAAEAFVEKMPGGDRYAGPLREHPALRAEVQGAVDEVNETVSRAESIRKFVILEGDFTEENGMLTPSLKVKRRIVEQGFADAIEGLYAKAGPAPDQGLESAAG</sequence>
<dbReference type="GO" id="GO:0004467">
    <property type="term" value="F:long-chain fatty acid-CoA ligase activity"/>
    <property type="evidence" value="ECO:0007669"/>
    <property type="project" value="UniProtKB-EC"/>
</dbReference>
<dbReference type="AlphaFoldDB" id="A0A1J7BCR6"/>
<comment type="caution">
    <text evidence="8">The sequence shown here is derived from an EMBL/GenBank/DDBJ whole genome shotgun (WGS) entry which is preliminary data.</text>
</comment>
<protein>
    <recommendedName>
        <fullName evidence="6">Acyl-CoA synthetase</fullName>
    </recommendedName>
</protein>
<reference evidence="8 9" key="1">
    <citation type="submission" date="2016-10" db="EMBL/GenBank/DDBJ databases">
        <title>Genome sequence of Streptomyces gilvigriseus MUSC 26.</title>
        <authorList>
            <person name="Lee L.-H."/>
            <person name="Ser H.-L."/>
        </authorList>
    </citation>
    <scope>NUCLEOTIDE SEQUENCE [LARGE SCALE GENOMIC DNA]</scope>
    <source>
        <strain evidence="8 9">MUSC 26</strain>
    </source>
</reference>
<dbReference type="PANTHER" id="PTHR43272">
    <property type="entry name" value="LONG-CHAIN-FATTY-ACID--COA LIGASE"/>
    <property type="match status" value="1"/>
</dbReference>
<dbReference type="PANTHER" id="PTHR43272:SF32">
    <property type="entry name" value="AMP-DEPENDENT SYNTHETASE_LIGASE DOMAIN-CONTAINING PROTEIN"/>
    <property type="match status" value="1"/>
</dbReference>
<dbReference type="InterPro" id="IPR020845">
    <property type="entry name" value="AMP-binding_CS"/>
</dbReference>
<dbReference type="PROSITE" id="PS00455">
    <property type="entry name" value="AMP_BINDING"/>
    <property type="match status" value="1"/>
</dbReference>
<dbReference type="Gene3D" id="3.30.300.30">
    <property type="match status" value="1"/>
</dbReference>
<keyword evidence="4" id="KW-0443">Lipid metabolism</keyword>
<keyword evidence="9" id="KW-1185">Reference proteome</keyword>
<evidence type="ECO:0000256" key="4">
    <source>
        <dbReference type="ARBA" id="ARBA00023098"/>
    </source>
</evidence>
<dbReference type="InterPro" id="IPR000873">
    <property type="entry name" value="AMP-dep_synth/lig_dom"/>
</dbReference>
<dbReference type="Proteomes" id="UP000243342">
    <property type="component" value="Unassembled WGS sequence"/>
</dbReference>
<evidence type="ECO:0000256" key="5">
    <source>
        <dbReference type="ARBA" id="ARBA00024484"/>
    </source>
</evidence>
<keyword evidence="3" id="KW-0276">Fatty acid metabolism</keyword>
<dbReference type="Gene3D" id="3.40.50.12780">
    <property type="entry name" value="N-terminal domain of ligase-like"/>
    <property type="match status" value="1"/>
</dbReference>
<proteinExistence type="inferred from homology"/>
<comment type="similarity">
    <text evidence="1">Belongs to the ATP-dependent AMP-binding enzyme family.</text>
</comment>
<evidence type="ECO:0000313" key="9">
    <source>
        <dbReference type="Proteomes" id="UP000243342"/>
    </source>
</evidence>
<evidence type="ECO:0000256" key="2">
    <source>
        <dbReference type="ARBA" id="ARBA00022598"/>
    </source>
</evidence>
<organism evidence="8 9">
    <name type="scientific">Mangrovactinospora gilvigrisea</name>
    <dbReference type="NCBI Taxonomy" id="1428644"/>
    <lineage>
        <taxon>Bacteria</taxon>
        <taxon>Bacillati</taxon>
        <taxon>Actinomycetota</taxon>
        <taxon>Actinomycetes</taxon>
        <taxon>Kitasatosporales</taxon>
        <taxon>Streptomycetaceae</taxon>
        <taxon>Mangrovactinospora</taxon>
    </lineage>
</organism>
<feature type="domain" description="AMP-dependent synthetase/ligase" evidence="7">
    <location>
        <begin position="1"/>
        <end position="252"/>
    </location>
</feature>
<evidence type="ECO:0000259" key="7">
    <source>
        <dbReference type="Pfam" id="PF00501"/>
    </source>
</evidence>
<feature type="non-terminal residue" evidence="8">
    <location>
        <position position="1"/>
    </location>
</feature>
<evidence type="ECO:0000256" key="3">
    <source>
        <dbReference type="ARBA" id="ARBA00022832"/>
    </source>
</evidence>
<name>A0A1J7BCR6_9ACTN</name>
<dbReference type="SUPFAM" id="SSF56801">
    <property type="entry name" value="Acetyl-CoA synthetase-like"/>
    <property type="match status" value="1"/>
</dbReference>
<dbReference type="STRING" id="1428644.BIV57_16220"/>
<dbReference type="InterPro" id="IPR045851">
    <property type="entry name" value="AMP-bd_C_sf"/>
</dbReference>
<gene>
    <name evidence="8" type="ORF">BIV57_16220</name>
</gene>
<accession>A0A1J7BCR6</accession>
<evidence type="ECO:0000313" key="8">
    <source>
        <dbReference type="EMBL" id="OIV36446.1"/>
    </source>
</evidence>
<evidence type="ECO:0000256" key="1">
    <source>
        <dbReference type="ARBA" id="ARBA00006432"/>
    </source>
</evidence>
<dbReference type="CDD" id="cd05907">
    <property type="entry name" value="VL_LC_FACS_like"/>
    <property type="match status" value="1"/>
</dbReference>
<dbReference type="InterPro" id="IPR042099">
    <property type="entry name" value="ANL_N_sf"/>
</dbReference>
<dbReference type="Pfam" id="PF00501">
    <property type="entry name" value="AMP-binding"/>
    <property type="match status" value="1"/>
</dbReference>
<dbReference type="OrthoDB" id="5240489at2"/>
<evidence type="ECO:0000256" key="6">
    <source>
        <dbReference type="ARBA" id="ARBA00032875"/>
    </source>
</evidence>